<dbReference type="OrthoDB" id="8004717at2"/>
<dbReference type="Gene3D" id="1.20.144.10">
    <property type="entry name" value="Phosphatidic acid phosphatase type 2/haloperoxidase"/>
    <property type="match status" value="1"/>
</dbReference>
<dbReference type="SMART" id="SM00014">
    <property type="entry name" value="acidPPc"/>
    <property type="match status" value="1"/>
</dbReference>
<evidence type="ECO:0000259" key="7">
    <source>
        <dbReference type="SMART" id="SM00014"/>
    </source>
</evidence>
<dbReference type="GO" id="GO:0005886">
    <property type="term" value="C:plasma membrane"/>
    <property type="evidence" value="ECO:0007669"/>
    <property type="project" value="UniProtKB-SubCell"/>
</dbReference>
<evidence type="ECO:0000256" key="4">
    <source>
        <dbReference type="ARBA" id="ARBA00022801"/>
    </source>
</evidence>
<sequence>MSDEEKLPPKASQQKVEAAVEEVTETDDDAGIVERVHAADVAASVTAGEYRETPLIKGLGFLSEISDQPPAFTLAGLAAVGGVLAGRPRLAEAGFRCLASLGVATASKAVLKAFIVRTRPFVLMERGHYETGLNGPNDGPWNSFPSGHTANAVAAACALSRVSPENAPLLSAAAVGIGAIQVPRGAHHPVDVVAGAMVGWAAEAVVNAAWQRLFPPRQGPRRRS</sequence>
<name>A0A344PJE8_9RHOB</name>
<dbReference type="RefSeq" id="WP_114075818.1">
    <property type="nucleotide sequence ID" value="NZ_CP030918.1"/>
</dbReference>
<keyword evidence="4" id="KW-0378">Hydrolase</keyword>
<proteinExistence type="predicted"/>
<keyword evidence="2" id="KW-1003">Cell membrane</keyword>
<evidence type="ECO:0000256" key="5">
    <source>
        <dbReference type="ARBA" id="ARBA00022989"/>
    </source>
</evidence>
<evidence type="ECO:0000256" key="6">
    <source>
        <dbReference type="ARBA" id="ARBA00023136"/>
    </source>
</evidence>
<dbReference type="SUPFAM" id="SSF48317">
    <property type="entry name" value="Acid phosphatase/Vanadium-dependent haloperoxidase"/>
    <property type="match status" value="1"/>
</dbReference>
<dbReference type="CDD" id="cd01610">
    <property type="entry name" value="PAP2_like"/>
    <property type="match status" value="1"/>
</dbReference>
<keyword evidence="5" id="KW-1133">Transmembrane helix</keyword>
<dbReference type="Proteomes" id="UP000252023">
    <property type="component" value="Chromosome"/>
</dbReference>
<dbReference type="InterPro" id="IPR000326">
    <property type="entry name" value="PAP2/HPO"/>
</dbReference>
<dbReference type="AlphaFoldDB" id="A0A344PJE8"/>
<dbReference type="GO" id="GO:0016787">
    <property type="term" value="F:hydrolase activity"/>
    <property type="evidence" value="ECO:0007669"/>
    <property type="project" value="UniProtKB-KW"/>
</dbReference>
<feature type="domain" description="Phosphatidic acid phosphatase type 2/haloperoxidase" evidence="7">
    <location>
        <begin position="95"/>
        <end position="207"/>
    </location>
</feature>
<evidence type="ECO:0000256" key="1">
    <source>
        <dbReference type="ARBA" id="ARBA00004651"/>
    </source>
</evidence>
<dbReference type="InterPro" id="IPR036938">
    <property type="entry name" value="PAP2/HPO_sf"/>
</dbReference>
<comment type="subcellular location">
    <subcellularLocation>
        <location evidence="1">Cell membrane</location>
        <topology evidence="1">Multi-pass membrane protein</topology>
    </subcellularLocation>
</comment>
<keyword evidence="6" id="KW-0472">Membrane</keyword>
<dbReference type="PANTHER" id="PTHR14969:SF62">
    <property type="entry name" value="DECAPRENYLPHOSPHORYL-5-PHOSPHORIBOSE PHOSPHATASE RV3807C-RELATED"/>
    <property type="match status" value="1"/>
</dbReference>
<dbReference type="KEGG" id="pars:DRW48_07200"/>
<keyword evidence="3" id="KW-0812">Transmembrane</keyword>
<dbReference type="Pfam" id="PF01569">
    <property type="entry name" value="PAP2"/>
    <property type="match status" value="1"/>
</dbReference>
<evidence type="ECO:0000256" key="3">
    <source>
        <dbReference type="ARBA" id="ARBA00022692"/>
    </source>
</evidence>
<evidence type="ECO:0000313" key="9">
    <source>
        <dbReference type="Proteomes" id="UP000252023"/>
    </source>
</evidence>
<dbReference type="PANTHER" id="PTHR14969">
    <property type="entry name" value="SPHINGOSINE-1-PHOSPHATE PHOSPHOHYDROLASE"/>
    <property type="match status" value="1"/>
</dbReference>
<gene>
    <name evidence="8" type="ORF">DRW48_07200</name>
</gene>
<accession>A0A344PJE8</accession>
<evidence type="ECO:0000256" key="2">
    <source>
        <dbReference type="ARBA" id="ARBA00022475"/>
    </source>
</evidence>
<protein>
    <submittedName>
        <fullName evidence="8">Phosphatase PAP2 family protein</fullName>
    </submittedName>
</protein>
<organism evidence="8 9">
    <name type="scientific">Paracoccus suum</name>
    <dbReference type="NCBI Taxonomy" id="2259340"/>
    <lineage>
        <taxon>Bacteria</taxon>
        <taxon>Pseudomonadati</taxon>
        <taxon>Pseudomonadota</taxon>
        <taxon>Alphaproteobacteria</taxon>
        <taxon>Rhodobacterales</taxon>
        <taxon>Paracoccaceae</taxon>
        <taxon>Paracoccus</taxon>
    </lineage>
</organism>
<evidence type="ECO:0000313" key="8">
    <source>
        <dbReference type="EMBL" id="AXC49503.1"/>
    </source>
</evidence>
<reference evidence="9" key="1">
    <citation type="submission" date="2018-07" db="EMBL/GenBank/DDBJ databases">
        <title>Genome sequencing of Paracoccus sp. SC2-6.</title>
        <authorList>
            <person name="Heo J."/>
            <person name="Kim S.-J."/>
            <person name="Kwon S.-W."/>
        </authorList>
    </citation>
    <scope>NUCLEOTIDE SEQUENCE [LARGE SCALE GENOMIC DNA]</scope>
    <source>
        <strain evidence="9">SC2-6</strain>
    </source>
</reference>
<dbReference type="EMBL" id="CP030918">
    <property type="protein sequence ID" value="AXC49503.1"/>
    <property type="molecule type" value="Genomic_DNA"/>
</dbReference>
<keyword evidence="9" id="KW-1185">Reference proteome</keyword>